<dbReference type="Pfam" id="PF00619">
    <property type="entry name" value="CARD"/>
    <property type="match status" value="1"/>
</dbReference>
<feature type="compositionally biased region" description="Gly residues" evidence="7">
    <location>
        <begin position="218"/>
        <end position="230"/>
    </location>
</feature>
<sequence>MESGRVGTPPDYLVNANERQYLAKLCWLLHDAGTHTMRLTFDGFHPPLSLRQHLGQQHVRSVLHRLWDQKILTEKQWRTLYPTKRKEIAALSSQAFDARVLSVLLQFVCHLSPPYPHGWSALPLPQDVSLSADVVRLQMYFQQAGSLGGVRHEEYPVLWKQIVEVLLRMGGPEVRVKIARIDQETLTPEQQTHYIGLVKNSWGTPDEGALGRLRKMGAGPGAGKGAGRGGSNRRRGQGDRSSSDQEGVSKEERAVVSKTHRQLCDSVMAEDIVDRLVQGHVIHFADRQEILTPGKNQDRMQILLSKIVGSKSSSAFKILMDSLKFKYPRVYESVNKVKKVVQREGVSEVMDVNSVCQEGLATHYRTLFSRVTPLPWSDGQTSIRDVYVPLDVASEDGKKLQLGQLLPAVVTSGHGKRVLVEGESGSGKTYLMAMLAYQWASLRTYFSNNYDFLIYLDARMIRGPLAKAVHSLVLPDNYPVGAEEFWRLLETHARTTIFLIDGFDEDHSNEELKQLILGDKLRHASVLLTSRPEARAGRWMSPDERLYVMGLSSVNVGRCLKSYAVISQMSSEEYDEFYDVVNSPEFEFRAHLGNPYVCLAVFGVYLTTGEEGLATITTLTSLFQQFLVAVATSFCRKLDIEVTGTQFSAQLMSGIGELQRLAYRTLVTKVKLLSEADLDTTLQHLRAAQDAGKEDDVTRSAAGSSSRGGEGEVNGHGEGEEEVGGGKGKQPVIPDASLLTKTGLLTRVGGGGGGGRWAFTCSTTREFLAARHLADLPSEALNEAVTEQKILRHPRFAQTASFLCGLFRQDETGESEDLASLVKDLSIQVLKHSRKITFKDDTSSTATTPDDAEEGGNGVGGCQVMTFSHCLQALSECSSHSPALAADLVKALPKTVVVARDGLIPTKCLHGLALAVSNPAFVLHHLEIDLLPYHVFQTGALHSLAEALSSHEHLQSIVIRWQSLGLMANFLKTCLAKAPPLHRVVLHDASKRTSSSKNVPASTWASLQEMGSLLRNTRSLTLENCGSSNVVSQWLLYLPITIKALDFSGCSFNSMSAAHLGSKLETSDTCTSLNLSDTFLETSDLSALFHCLKLNNSLTELSLAGSHVDRGAASALAEYIRLNNSVRKLNLSRCHVTTEACRILSAALSENHSLNTLDFTDADLSEEGKDIMLKAKGGEMVVLGFVEEFWS</sequence>
<dbReference type="SMART" id="SM00368">
    <property type="entry name" value="LRR_RI"/>
    <property type="match status" value="2"/>
</dbReference>
<dbReference type="InterPro" id="IPR041249">
    <property type="entry name" value="HEPN_DZIP3"/>
</dbReference>
<dbReference type="Gene3D" id="3.80.10.10">
    <property type="entry name" value="Ribonuclease Inhibitor"/>
    <property type="match status" value="1"/>
</dbReference>
<comment type="subcellular location">
    <subcellularLocation>
        <location evidence="1">Cytoplasm</location>
    </subcellularLocation>
</comment>
<dbReference type="GO" id="GO:0005737">
    <property type="term" value="C:cytoplasm"/>
    <property type="evidence" value="ECO:0007669"/>
    <property type="project" value="UniProtKB-SubCell"/>
</dbReference>
<dbReference type="Gene3D" id="1.10.533.10">
    <property type="entry name" value="Death Domain, Fas"/>
    <property type="match status" value="1"/>
</dbReference>
<dbReference type="SUPFAM" id="SSF52540">
    <property type="entry name" value="P-loop containing nucleoside triphosphate hydrolases"/>
    <property type="match status" value="1"/>
</dbReference>
<dbReference type="PROSITE" id="PS50209">
    <property type="entry name" value="CARD"/>
    <property type="match status" value="1"/>
</dbReference>
<evidence type="ECO:0000259" key="8">
    <source>
        <dbReference type="PROSITE" id="PS50209"/>
    </source>
</evidence>
<dbReference type="EMBL" id="JBAMIC010004070">
    <property type="protein sequence ID" value="KAK7087286.1"/>
    <property type="molecule type" value="Genomic_DNA"/>
</dbReference>
<feature type="domain" description="CARD" evidence="8">
    <location>
        <begin position="248"/>
        <end position="324"/>
    </location>
</feature>
<keyword evidence="11" id="KW-1185">Reference proteome</keyword>
<dbReference type="PANTHER" id="PTHR46844">
    <property type="entry name" value="SLR5058 PROTEIN"/>
    <property type="match status" value="1"/>
</dbReference>
<organism evidence="10 11">
    <name type="scientific">Littorina saxatilis</name>
    <dbReference type="NCBI Taxonomy" id="31220"/>
    <lineage>
        <taxon>Eukaryota</taxon>
        <taxon>Metazoa</taxon>
        <taxon>Spiralia</taxon>
        <taxon>Lophotrochozoa</taxon>
        <taxon>Mollusca</taxon>
        <taxon>Gastropoda</taxon>
        <taxon>Caenogastropoda</taxon>
        <taxon>Littorinimorpha</taxon>
        <taxon>Littorinoidea</taxon>
        <taxon>Littorinidae</taxon>
        <taxon>Littorina</taxon>
    </lineage>
</organism>
<dbReference type="GO" id="GO:0045087">
    <property type="term" value="P:innate immune response"/>
    <property type="evidence" value="ECO:0007669"/>
    <property type="project" value="UniProtKB-KW"/>
</dbReference>
<evidence type="ECO:0000256" key="5">
    <source>
        <dbReference type="ARBA" id="ARBA00022840"/>
    </source>
</evidence>
<accession>A0AAN9FVG2</accession>
<evidence type="ECO:0000256" key="6">
    <source>
        <dbReference type="ARBA" id="ARBA00022859"/>
    </source>
</evidence>
<dbReference type="PROSITE" id="PS00675">
    <property type="entry name" value="SIGMA54_INTERACT_1"/>
    <property type="match status" value="1"/>
</dbReference>
<dbReference type="InterPro" id="IPR027417">
    <property type="entry name" value="P-loop_NTPase"/>
</dbReference>
<dbReference type="PROSITE" id="PS50837">
    <property type="entry name" value="NACHT"/>
    <property type="match status" value="1"/>
</dbReference>
<evidence type="ECO:0000256" key="7">
    <source>
        <dbReference type="SAM" id="MobiDB-lite"/>
    </source>
</evidence>
<dbReference type="InterPro" id="IPR011029">
    <property type="entry name" value="DEATH-like_dom_sf"/>
</dbReference>
<evidence type="ECO:0000313" key="11">
    <source>
        <dbReference type="Proteomes" id="UP001374579"/>
    </source>
</evidence>
<dbReference type="Pfam" id="PF18738">
    <property type="entry name" value="HEPN_DZIP3"/>
    <property type="match status" value="1"/>
</dbReference>
<evidence type="ECO:0000256" key="2">
    <source>
        <dbReference type="ARBA" id="ARBA00022490"/>
    </source>
</evidence>
<dbReference type="CDD" id="cd01671">
    <property type="entry name" value="CARD"/>
    <property type="match status" value="1"/>
</dbReference>
<evidence type="ECO:0000256" key="4">
    <source>
        <dbReference type="ARBA" id="ARBA00022741"/>
    </source>
</evidence>
<evidence type="ECO:0000256" key="1">
    <source>
        <dbReference type="ARBA" id="ARBA00004496"/>
    </source>
</evidence>
<comment type="caution">
    <text evidence="10">The sequence shown here is derived from an EMBL/GenBank/DDBJ whole genome shotgun (WGS) entry which is preliminary data.</text>
</comment>
<keyword evidence="3" id="KW-0399">Innate immunity</keyword>
<dbReference type="Pfam" id="PF05729">
    <property type="entry name" value="NACHT"/>
    <property type="match status" value="1"/>
</dbReference>
<feature type="region of interest" description="Disordered" evidence="7">
    <location>
        <begin position="689"/>
        <end position="732"/>
    </location>
</feature>
<feature type="compositionally biased region" description="Basic and acidic residues" evidence="7">
    <location>
        <begin position="236"/>
        <end position="255"/>
    </location>
</feature>
<dbReference type="SUPFAM" id="SSF47986">
    <property type="entry name" value="DEATH domain"/>
    <property type="match status" value="1"/>
</dbReference>
<protein>
    <submittedName>
        <fullName evidence="10">Uncharacterized protein</fullName>
    </submittedName>
</protein>
<reference evidence="10 11" key="1">
    <citation type="submission" date="2024-02" db="EMBL/GenBank/DDBJ databases">
        <title>Chromosome-scale genome assembly of the rough periwinkle Littorina saxatilis.</title>
        <authorList>
            <person name="De Jode A."/>
            <person name="Faria R."/>
            <person name="Formenti G."/>
            <person name="Sims Y."/>
            <person name="Smith T.P."/>
            <person name="Tracey A."/>
            <person name="Wood J.M.D."/>
            <person name="Zagrodzka Z.B."/>
            <person name="Johannesson K."/>
            <person name="Butlin R.K."/>
            <person name="Leder E.H."/>
        </authorList>
    </citation>
    <scope>NUCLEOTIDE SEQUENCE [LARGE SCALE GENOMIC DNA]</scope>
    <source>
        <strain evidence="10">Snail1</strain>
        <tissue evidence="10">Muscle</tissue>
    </source>
</reference>
<feature type="region of interest" description="Disordered" evidence="7">
    <location>
        <begin position="208"/>
        <end position="255"/>
    </location>
</feature>
<gene>
    <name evidence="10" type="ORF">V1264_021358</name>
</gene>
<feature type="domain" description="NACHT" evidence="9">
    <location>
        <begin position="416"/>
        <end position="534"/>
    </location>
</feature>
<feature type="compositionally biased region" description="Basic and acidic residues" evidence="7">
    <location>
        <begin position="709"/>
        <end position="718"/>
    </location>
</feature>
<dbReference type="Gene3D" id="3.40.50.300">
    <property type="entry name" value="P-loop containing nucleotide triphosphate hydrolases"/>
    <property type="match status" value="1"/>
</dbReference>
<dbReference type="InterPro" id="IPR032675">
    <property type="entry name" value="LRR_dom_sf"/>
</dbReference>
<evidence type="ECO:0000313" key="10">
    <source>
        <dbReference type="EMBL" id="KAK7087286.1"/>
    </source>
</evidence>
<dbReference type="Proteomes" id="UP001374579">
    <property type="component" value="Unassembled WGS sequence"/>
</dbReference>
<evidence type="ECO:0000256" key="3">
    <source>
        <dbReference type="ARBA" id="ARBA00022588"/>
    </source>
</evidence>
<dbReference type="GO" id="GO:0005524">
    <property type="term" value="F:ATP binding"/>
    <property type="evidence" value="ECO:0007669"/>
    <property type="project" value="UniProtKB-KW"/>
</dbReference>
<proteinExistence type="predicted"/>
<keyword evidence="4" id="KW-0547">Nucleotide-binding</keyword>
<evidence type="ECO:0000259" key="9">
    <source>
        <dbReference type="PROSITE" id="PS50837"/>
    </source>
</evidence>
<dbReference type="SUPFAM" id="SSF52047">
    <property type="entry name" value="RNI-like"/>
    <property type="match status" value="1"/>
</dbReference>
<dbReference type="InterPro" id="IPR001315">
    <property type="entry name" value="CARD"/>
</dbReference>
<dbReference type="AlphaFoldDB" id="A0AAN9FVG2"/>
<dbReference type="GO" id="GO:0042981">
    <property type="term" value="P:regulation of apoptotic process"/>
    <property type="evidence" value="ECO:0007669"/>
    <property type="project" value="InterPro"/>
</dbReference>
<keyword evidence="6" id="KW-0391">Immunity</keyword>
<name>A0AAN9FVG2_9CAEN</name>
<keyword evidence="2" id="KW-0963">Cytoplasm</keyword>
<dbReference type="InterPro" id="IPR025662">
    <property type="entry name" value="Sigma_54_int_dom_ATP-bd_1"/>
</dbReference>
<keyword evidence="5" id="KW-0067">ATP-binding</keyword>
<dbReference type="PANTHER" id="PTHR46844:SF1">
    <property type="entry name" value="SLR5058 PROTEIN"/>
    <property type="match status" value="1"/>
</dbReference>
<dbReference type="InterPro" id="IPR007111">
    <property type="entry name" value="NACHT_NTPase"/>
</dbReference>